<accession>A0A8T1TPW1</accession>
<sequence>MIFQIAEKHNVPVYECLASSSSCSKTIVDHLSNAADDFTDRLPMKLRFYIGMPVMATRKHPLLLDVGIICQRNDRTDGWIKVFGCHNTHNWIWRRCNWPSAATYTFATKEDTQIGAGFRRSRPICGCPNIFVYHRKASGPDVPRWNCSDSTETSTWSSKQTLCVALSREVSLSWLTLTEKITRQYLDNFKPVEATVQEIQRLI</sequence>
<dbReference type="Proteomes" id="UP000688947">
    <property type="component" value="Unassembled WGS sequence"/>
</dbReference>
<comment type="caution">
    <text evidence="1">The sequence shown here is derived from an EMBL/GenBank/DDBJ whole genome shotgun (WGS) entry which is preliminary data.</text>
</comment>
<evidence type="ECO:0000313" key="1">
    <source>
        <dbReference type="EMBL" id="KAG6946366.1"/>
    </source>
</evidence>
<dbReference type="OrthoDB" id="127383at2759"/>
<dbReference type="EMBL" id="JAENGZ010001757">
    <property type="protein sequence ID" value="KAG6946366.1"/>
    <property type="molecule type" value="Genomic_DNA"/>
</dbReference>
<reference evidence="1" key="1">
    <citation type="submission" date="2021-01" db="EMBL/GenBank/DDBJ databases">
        <title>Phytophthora aleatoria, a newly-described species from Pinus radiata is distinct from Phytophthora cactorum isolates based on comparative genomics.</title>
        <authorList>
            <person name="Mcdougal R."/>
            <person name="Panda P."/>
            <person name="Williams N."/>
            <person name="Studholme D.J."/>
        </authorList>
    </citation>
    <scope>NUCLEOTIDE SEQUENCE</scope>
    <source>
        <strain evidence="1">NZFS 3830</strain>
    </source>
</reference>
<evidence type="ECO:0000313" key="2">
    <source>
        <dbReference type="Proteomes" id="UP000688947"/>
    </source>
</evidence>
<organism evidence="1 2">
    <name type="scientific">Phytophthora cactorum</name>
    <dbReference type="NCBI Taxonomy" id="29920"/>
    <lineage>
        <taxon>Eukaryota</taxon>
        <taxon>Sar</taxon>
        <taxon>Stramenopiles</taxon>
        <taxon>Oomycota</taxon>
        <taxon>Peronosporomycetes</taxon>
        <taxon>Peronosporales</taxon>
        <taxon>Peronosporaceae</taxon>
        <taxon>Phytophthora</taxon>
    </lineage>
</organism>
<protein>
    <submittedName>
        <fullName evidence="1">Uncharacterized protein</fullName>
    </submittedName>
</protein>
<dbReference type="AlphaFoldDB" id="A0A8T1TPW1"/>
<name>A0A8T1TPW1_9STRA</name>
<gene>
    <name evidence="1" type="ORF">JG687_00016746</name>
</gene>
<proteinExistence type="predicted"/>